<proteinExistence type="predicted"/>
<evidence type="ECO:0000313" key="1">
    <source>
        <dbReference type="EMBL" id="MBP0616427.1"/>
    </source>
</evidence>
<accession>A0ABS4BI42</accession>
<reference evidence="1 2" key="1">
    <citation type="submission" date="2021-04" db="EMBL/GenBank/DDBJ databases">
        <title>Whole genome sequence of Jiella sp. KSK16Y-1.</title>
        <authorList>
            <person name="Tuo L."/>
        </authorList>
    </citation>
    <scope>NUCLEOTIDE SEQUENCE [LARGE SCALE GENOMIC DNA]</scope>
    <source>
        <strain evidence="1 2">KSK16Y-1</strain>
    </source>
</reference>
<sequence>MDNQIGSEGLQDVPGFEMNARNKLFSYQILSAALAAAEHYAFLSGGRHIRDSAVEHFISVELAKALVSYKAKIWTQFSLELNDFDPAGEVHSVDHAMLEAGGNTVFGDETERKRIDIGLISDFGERYGQIGRDPHELIYAVEVKRNLADSAEDILRVCGLMDRHHESGWCCQGGGVLGFVSRENAGKKSVAELVKTQVTRFADRVSGHGSEFGKRISCCYLSRSNPLTEFENSFVAHNKNQIAMLTACFVAVEFEG</sequence>
<organism evidence="1 2">
    <name type="scientific">Jiella mangrovi</name>
    <dbReference type="NCBI Taxonomy" id="2821407"/>
    <lineage>
        <taxon>Bacteria</taxon>
        <taxon>Pseudomonadati</taxon>
        <taxon>Pseudomonadota</taxon>
        <taxon>Alphaproteobacteria</taxon>
        <taxon>Hyphomicrobiales</taxon>
        <taxon>Aurantimonadaceae</taxon>
        <taxon>Jiella</taxon>
    </lineage>
</organism>
<dbReference type="RefSeq" id="WP_209594913.1">
    <property type="nucleotide sequence ID" value="NZ_JAGJCF010000007.1"/>
</dbReference>
<protein>
    <recommendedName>
        <fullName evidence="3">Restriction endonuclease</fullName>
    </recommendedName>
</protein>
<dbReference type="EMBL" id="JAGJCF010000007">
    <property type="protein sequence ID" value="MBP0616427.1"/>
    <property type="molecule type" value="Genomic_DNA"/>
</dbReference>
<evidence type="ECO:0000313" key="2">
    <source>
        <dbReference type="Proteomes" id="UP000678276"/>
    </source>
</evidence>
<keyword evidence="2" id="KW-1185">Reference proteome</keyword>
<name>A0ABS4BI42_9HYPH</name>
<dbReference type="Proteomes" id="UP000678276">
    <property type="component" value="Unassembled WGS sequence"/>
</dbReference>
<evidence type="ECO:0008006" key="3">
    <source>
        <dbReference type="Google" id="ProtNLM"/>
    </source>
</evidence>
<gene>
    <name evidence="1" type="ORF">J6595_12625</name>
</gene>
<comment type="caution">
    <text evidence="1">The sequence shown here is derived from an EMBL/GenBank/DDBJ whole genome shotgun (WGS) entry which is preliminary data.</text>
</comment>